<feature type="region of interest" description="Disordered" evidence="2">
    <location>
        <begin position="356"/>
        <end position="380"/>
    </location>
</feature>
<dbReference type="RefSeq" id="WP_096444995.1">
    <property type="nucleotide sequence ID" value="NZ_JBHSOG010000102.1"/>
</dbReference>
<dbReference type="Pfam" id="PF02515">
    <property type="entry name" value="CoA_transf_3"/>
    <property type="match status" value="1"/>
</dbReference>
<comment type="caution">
    <text evidence="3">The sequence shown here is derived from an EMBL/GenBank/DDBJ whole genome shotgun (WGS) entry which is preliminary data.</text>
</comment>
<dbReference type="GO" id="GO:0016740">
    <property type="term" value="F:transferase activity"/>
    <property type="evidence" value="ECO:0007669"/>
    <property type="project" value="UniProtKB-KW"/>
</dbReference>
<dbReference type="Gene3D" id="3.30.1540.10">
    <property type="entry name" value="formyl-coa transferase, domain 3"/>
    <property type="match status" value="1"/>
</dbReference>
<evidence type="ECO:0000256" key="2">
    <source>
        <dbReference type="SAM" id="MobiDB-lite"/>
    </source>
</evidence>
<keyword evidence="4" id="KW-1185">Reference proteome</keyword>
<dbReference type="EMBL" id="JBHSOG010000102">
    <property type="protein sequence ID" value="MFC5772072.1"/>
    <property type="molecule type" value="Genomic_DNA"/>
</dbReference>
<evidence type="ECO:0000313" key="3">
    <source>
        <dbReference type="EMBL" id="MFC5772072.1"/>
    </source>
</evidence>
<protein>
    <submittedName>
        <fullName evidence="3">CaiB/BaiF CoA transferase family protein</fullName>
    </submittedName>
</protein>
<dbReference type="InterPro" id="IPR050483">
    <property type="entry name" value="CoA-transferase_III_domain"/>
</dbReference>
<dbReference type="Gene3D" id="3.40.50.10540">
    <property type="entry name" value="Crotonobetainyl-coa:carnitine coa-transferase, domain 1"/>
    <property type="match status" value="1"/>
</dbReference>
<dbReference type="InterPro" id="IPR023606">
    <property type="entry name" value="CoA-Trfase_III_dom_1_sf"/>
</dbReference>
<name>A0ABW1AXM8_9RHOO</name>
<proteinExistence type="predicted"/>
<feature type="compositionally biased region" description="Basic residues" evidence="2">
    <location>
        <begin position="356"/>
        <end position="365"/>
    </location>
</feature>
<dbReference type="InterPro" id="IPR003673">
    <property type="entry name" value="CoA-Trfase_fam_III"/>
</dbReference>
<dbReference type="SUPFAM" id="SSF89796">
    <property type="entry name" value="CoA-transferase family III (CaiB/BaiF)"/>
    <property type="match status" value="1"/>
</dbReference>
<keyword evidence="1 3" id="KW-0808">Transferase</keyword>
<evidence type="ECO:0000313" key="4">
    <source>
        <dbReference type="Proteomes" id="UP001595974"/>
    </source>
</evidence>
<dbReference type="PANTHER" id="PTHR48207:SF4">
    <property type="entry name" value="BLL6097 PROTEIN"/>
    <property type="match status" value="1"/>
</dbReference>
<accession>A0ABW1AXM8</accession>
<sequence>MAALLDGVRIVDMTSVLMGPYATQILADYGADVIKVEAPAGDTTRQVPPMRSPNMGTIYLHLNRNKRSLVLDLKREGALDALLKLLETADVFVSNVRPKALARLGLDSEVLSRRNPRLVVASLVGFGQDGPYAADPAYEDLIQALTTVPSLLVAAGSEQPHYVPVAYNDRSVGQSAAIAIMAALFERERSGLGQCIEVPMFETMVQNVMGDHLGGLTFEPPLGPPGYQRTLNRERRPYPTKDGHVCVIIYTDKHWERFGEMIGRPGLLEDPRFKDLTARTVHAPAVYALIAETMPQRTTAEWLAAFRAADIPVAPMHTLTSIMDDPHLKATGFFRRIEHPSEGAIYEMAIPSKWSRSKPSIRRHAPQLGEHSREVLSEAGLSDTEIDALVESGGAAQSPRPGR</sequence>
<dbReference type="PANTHER" id="PTHR48207">
    <property type="entry name" value="SUCCINATE--HYDROXYMETHYLGLUTARATE COA-TRANSFERASE"/>
    <property type="match status" value="1"/>
</dbReference>
<evidence type="ECO:0000256" key="1">
    <source>
        <dbReference type="ARBA" id="ARBA00022679"/>
    </source>
</evidence>
<organism evidence="3 4">
    <name type="scientific">Thauera sinica</name>
    <dbReference type="NCBI Taxonomy" id="2665146"/>
    <lineage>
        <taxon>Bacteria</taxon>
        <taxon>Pseudomonadati</taxon>
        <taxon>Pseudomonadota</taxon>
        <taxon>Betaproteobacteria</taxon>
        <taxon>Rhodocyclales</taxon>
        <taxon>Zoogloeaceae</taxon>
        <taxon>Thauera</taxon>
    </lineage>
</organism>
<gene>
    <name evidence="3" type="ORF">ACFPTN_22045</name>
</gene>
<reference evidence="4" key="1">
    <citation type="journal article" date="2019" name="Int. J. Syst. Evol. Microbiol.">
        <title>The Global Catalogue of Microorganisms (GCM) 10K type strain sequencing project: providing services to taxonomists for standard genome sequencing and annotation.</title>
        <authorList>
            <consortium name="The Broad Institute Genomics Platform"/>
            <consortium name="The Broad Institute Genome Sequencing Center for Infectious Disease"/>
            <person name="Wu L."/>
            <person name="Ma J."/>
        </authorList>
    </citation>
    <scope>NUCLEOTIDE SEQUENCE [LARGE SCALE GENOMIC DNA]</scope>
    <source>
        <strain evidence="4">SHR3</strain>
    </source>
</reference>
<dbReference type="InterPro" id="IPR044855">
    <property type="entry name" value="CoA-Trfase_III_dom3_sf"/>
</dbReference>
<dbReference type="Proteomes" id="UP001595974">
    <property type="component" value="Unassembled WGS sequence"/>
</dbReference>